<dbReference type="eggNOG" id="KOG1803">
    <property type="taxonomic scope" value="Eukaryota"/>
</dbReference>
<feature type="compositionally biased region" description="Basic residues" evidence="7">
    <location>
        <begin position="838"/>
        <end position="848"/>
    </location>
</feature>
<evidence type="ECO:0000313" key="9">
    <source>
        <dbReference type="EMBL" id="EME31983.1"/>
    </source>
</evidence>
<dbReference type="AlphaFoldDB" id="M2Y7F8"/>
<dbReference type="InterPro" id="IPR041679">
    <property type="entry name" value="DNA2/NAM7-like_C"/>
</dbReference>
<feature type="compositionally biased region" description="Polar residues" evidence="7">
    <location>
        <begin position="815"/>
        <end position="837"/>
    </location>
</feature>
<dbReference type="InterPro" id="IPR047187">
    <property type="entry name" value="SF1_C_Upf1"/>
</dbReference>
<gene>
    <name evidence="9" type="ORF">Gasu_07300</name>
</gene>
<evidence type="ECO:0000256" key="5">
    <source>
        <dbReference type="ARBA" id="ARBA00022840"/>
    </source>
</evidence>
<feature type="coiled-coil region" evidence="6">
    <location>
        <begin position="572"/>
        <end position="599"/>
    </location>
</feature>
<dbReference type="RefSeq" id="XP_005708503.1">
    <property type="nucleotide sequence ID" value="XM_005708446.1"/>
</dbReference>
<evidence type="ECO:0000256" key="4">
    <source>
        <dbReference type="ARBA" id="ARBA00022806"/>
    </source>
</evidence>
<dbReference type="Pfam" id="PF13086">
    <property type="entry name" value="AAA_11"/>
    <property type="match status" value="1"/>
</dbReference>
<dbReference type="PANTHER" id="PTHR43788:SF8">
    <property type="entry name" value="DNA-BINDING PROTEIN SMUBP-2"/>
    <property type="match status" value="1"/>
</dbReference>
<evidence type="ECO:0000256" key="2">
    <source>
        <dbReference type="ARBA" id="ARBA00022741"/>
    </source>
</evidence>
<evidence type="ECO:0000256" key="6">
    <source>
        <dbReference type="SAM" id="Coils"/>
    </source>
</evidence>
<keyword evidence="2" id="KW-0547">Nucleotide-binding</keyword>
<keyword evidence="5" id="KW-0067">ATP-binding</keyword>
<dbReference type="InterPro" id="IPR004483">
    <property type="entry name" value="SMUBP-2/Hcs1-like"/>
</dbReference>
<accession>M2Y7F8</accession>
<dbReference type="GeneID" id="17090586"/>
<dbReference type="Gene3D" id="3.40.50.300">
    <property type="entry name" value="P-loop containing nucleotide triphosphate hydrolases"/>
    <property type="match status" value="2"/>
</dbReference>
<feature type="domain" description="R3H" evidence="8">
    <location>
        <begin position="738"/>
        <end position="801"/>
    </location>
</feature>
<dbReference type="InterPro" id="IPR001374">
    <property type="entry name" value="R3H_dom"/>
</dbReference>
<dbReference type="SUPFAM" id="SSF52540">
    <property type="entry name" value="P-loop containing nucleoside triphosphate hydrolases"/>
    <property type="match status" value="1"/>
</dbReference>
<dbReference type="SMART" id="SM00393">
    <property type="entry name" value="R3H"/>
    <property type="match status" value="1"/>
</dbReference>
<dbReference type="Pfam" id="PF01424">
    <property type="entry name" value="R3H"/>
    <property type="match status" value="1"/>
</dbReference>
<organism evidence="9 10">
    <name type="scientific">Galdieria sulphuraria</name>
    <name type="common">Red alga</name>
    <dbReference type="NCBI Taxonomy" id="130081"/>
    <lineage>
        <taxon>Eukaryota</taxon>
        <taxon>Rhodophyta</taxon>
        <taxon>Bangiophyceae</taxon>
        <taxon>Galdieriales</taxon>
        <taxon>Galdieriaceae</taxon>
        <taxon>Galdieria</taxon>
    </lineage>
</organism>
<dbReference type="InterPro" id="IPR041677">
    <property type="entry name" value="DNA2/NAM7_AAA_11"/>
</dbReference>
<dbReference type="GO" id="GO:0043139">
    <property type="term" value="F:5'-3' DNA helicase activity"/>
    <property type="evidence" value="ECO:0007669"/>
    <property type="project" value="TreeGrafter"/>
</dbReference>
<keyword evidence="4 9" id="KW-0347">Helicase</keyword>
<dbReference type="Proteomes" id="UP000030680">
    <property type="component" value="Unassembled WGS sequence"/>
</dbReference>
<dbReference type="PROSITE" id="PS51061">
    <property type="entry name" value="R3H"/>
    <property type="match status" value="1"/>
</dbReference>
<feature type="region of interest" description="Disordered" evidence="7">
    <location>
        <begin position="809"/>
        <end position="863"/>
    </location>
</feature>
<comment type="similarity">
    <text evidence="1">Belongs to the DNA2/NAM7 helicase family.</text>
</comment>
<keyword evidence="3" id="KW-0378">Hydrolase</keyword>
<dbReference type="SUPFAM" id="SSF82708">
    <property type="entry name" value="R3H domain"/>
    <property type="match status" value="1"/>
</dbReference>
<keyword evidence="10" id="KW-1185">Reference proteome</keyword>
<evidence type="ECO:0000313" key="10">
    <source>
        <dbReference type="Proteomes" id="UP000030680"/>
    </source>
</evidence>
<dbReference type="GO" id="GO:0005524">
    <property type="term" value="F:ATP binding"/>
    <property type="evidence" value="ECO:0007669"/>
    <property type="project" value="UniProtKB-KW"/>
</dbReference>
<dbReference type="Gramene" id="EME31983">
    <property type="protein sequence ID" value="EME31983"/>
    <property type="gene ID" value="Gasu_07300"/>
</dbReference>
<dbReference type="Gene3D" id="2.40.30.270">
    <property type="match status" value="1"/>
</dbReference>
<dbReference type="GO" id="GO:0003677">
    <property type="term" value="F:DNA binding"/>
    <property type="evidence" value="ECO:0007669"/>
    <property type="project" value="InterPro"/>
</dbReference>
<dbReference type="GO" id="GO:0005694">
    <property type="term" value="C:chromosome"/>
    <property type="evidence" value="ECO:0007669"/>
    <property type="project" value="UniProtKB-ARBA"/>
</dbReference>
<evidence type="ECO:0000256" key="7">
    <source>
        <dbReference type="SAM" id="MobiDB-lite"/>
    </source>
</evidence>
<evidence type="ECO:0000256" key="1">
    <source>
        <dbReference type="ARBA" id="ARBA00007913"/>
    </source>
</evidence>
<evidence type="ECO:0000259" key="8">
    <source>
        <dbReference type="PROSITE" id="PS51061"/>
    </source>
</evidence>
<dbReference type="KEGG" id="gsl:Gasu_07300"/>
<dbReference type="CDD" id="cd18808">
    <property type="entry name" value="SF1_C_Upf1"/>
    <property type="match status" value="1"/>
</dbReference>
<dbReference type="FunFam" id="3.40.50.300:FF:000326">
    <property type="entry name" value="P-loop containing nucleoside triphosphate hydrolase"/>
    <property type="match status" value="1"/>
</dbReference>
<dbReference type="PANTHER" id="PTHR43788">
    <property type="entry name" value="DNA2/NAM7 HELICASE FAMILY MEMBER"/>
    <property type="match status" value="1"/>
</dbReference>
<protein>
    <submittedName>
        <fullName evidence="9">DNA helicase, putative</fullName>
    </submittedName>
</protein>
<proteinExistence type="inferred from homology"/>
<dbReference type="NCBIfam" id="TIGR00376">
    <property type="entry name" value="IGHMBP2 family helicase"/>
    <property type="match status" value="1"/>
</dbReference>
<reference evidence="10" key="1">
    <citation type="journal article" date="2013" name="Science">
        <title>Gene transfer from bacteria and archaea facilitated evolution of an extremophilic eukaryote.</title>
        <authorList>
            <person name="Schonknecht G."/>
            <person name="Chen W.H."/>
            <person name="Ternes C.M."/>
            <person name="Barbier G.G."/>
            <person name="Shrestha R.P."/>
            <person name="Stanke M."/>
            <person name="Brautigam A."/>
            <person name="Baker B.J."/>
            <person name="Banfield J.F."/>
            <person name="Garavito R.M."/>
            <person name="Carr K."/>
            <person name="Wilkerson C."/>
            <person name="Rensing S.A."/>
            <person name="Gagneul D."/>
            <person name="Dickenson N.E."/>
            <person name="Oesterhelt C."/>
            <person name="Lercher M.J."/>
            <person name="Weber A.P."/>
        </authorList>
    </citation>
    <scope>NUCLEOTIDE SEQUENCE [LARGE SCALE GENOMIC DNA]</scope>
    <source>
        <strain evidence="10">074W</strain>
    </source>
</reference>
<dbReference type="Pfam" id="PF13087">
    <property type="entry name" value="AAA_12"/>
    <property type="match status" value="1"/>
</dbReference>
<dbReference type="EMBL" id="KB454488">
    <property type="protein sequence ID" value="EME31983.1"/>
    <property type="molecule type" value="Genomic_DNA"/>
</dbReference>
<dbReference type="InterPro" id="IPR036867">
    <property type="entry name" value="R3H_dom_sf"/>
</dbReference>
<name>M2Y7F8_GALSU</name>
<dbReference type="SMART" id="SM00382">
    <property type="entry name" value="AAA"/>
    <property type="match status" value="1"/>
</dbReference>
<evidence type="ECO:0000256" key="3">
    <source>
        <dbReference type="ARBA" id="ARBA00022801"/>
    </source>
</evidence>
<dbReference type="InterPro" id="IPR003593">
    <property type="entry name" value="AAA+_ATPase"/>
</dbReference>
<keyword evidence="6" id="KW-0175">Coiled coil</keyword>
<dbReference type="STRING" id="130081.M2Y7F8"/>
<sequence length="907" mass="104871">MTNRESVCEFVEKQKTLLSWEAEEEQRRIEIALQNVEEKKHWKKLQLTGLAVYNLRITSVSKSSIDETVQVVLEKNSSQAIVTSTKLHKGDPILFRFQVHSTFHTCPVYRGVLNQLTGDKMILSLREQNIVEKLQEYNERVVVVKDFENITMKRCLKALEELESMDSNHRAYSIRQTLFMENNYEKLFVRPENVEFQPDPELNSSQNQACFMGTWKYPITVIHGPPGTGKTTTLVALIRKLLQRGETLLVCAPSNVAVDNVMEMLIKKEPHISALRIGHPARYNSELYKYSMAYQMKENDQGKLLKDIEMEMVSVERSLEHAKDRHQQYEWKKVRKSLQKEWKERKSLAMCQSFQQTQIIFCTCAGAGDWTMESLFSNHSRLGRNGLDTIIIDEAGQALESLCWIPLLKGKRAILAGDPFQLPPTVLSQRAIENGLAKSILDRIFQHKQLEQSIVSVLQIQYRMHLCISEWSSHTFYRGLLSPDKDVECHLLCDLPGVRRDRNTEIPLLWIDTAGCDCIEETESSFADEQTDSFAFLLGYESKRNRNEVQLCFQHLEELLDAKVEPKQIGIISPYAAQIRELRQRIAKLSEEIEISTVDGFQGREKEAIILSLVRSNDIQELGFLTDYRRINVAITRARRHICIIGNSDMMEKDSVLSQLVSYCFENGEIRYATEYDPTLQGEEILKQPQLPTQKIERDRSKSFTHLDIAKKNQQQQAKTSRTVMLSQVKMNKRKEEDLETNVIEKQLMKFIHSDSKMIEFSSTLSKNERRLLHELAEKYNLGHKSVDSVEGRYIKLWKWTEEEVVSSCKDSPHSNHNTSHQEIKQNTTGNPTSKATSRPKKKKKKQKTSKDTQKDDEKEDINELIDSFRKMDAKKLVESGYPAFFQKEPYYSAIQRAKTLPSIPPK</sequence>
<dbReference type="OrthoDB" id="6513042at2759"/>
<dbReference type="Gene3D" id="3.30.1370.50">
    <property type="entry name" value="R3H-like domain"/>
    <property type="match status" value="1"/>
</dbReference>
<dbReference type="InterPro" id="IPR050534">
    <property type="entry name" value="Coronavir_polyprotein_1ab"/>
</dbReference>
<dbReference type="GO" id="GO:0016787">
    <property type="term" value="F:hydrolase activity"/>
    <property type="evidence" value="ECO:0007669"/>
    <property type="project" value="UniProtKB-KW"/>
</dbReference>
<dbReference type="InterPro" id="IPR027417">
    <property type="entry name" value="P-loop_NTPase"/>
</dbReference>